<reference evidence="5" key="1">
    <citation type="journal article" date="2018" name="Proc. Natl. Acad. Sci. U.S.A.">
        <title>Linking secondary metabolites to gene clusters through genome sequencing of six diverse Aspergillus species.</title>
        <authorList>
            <person name="Kaerboelling I."/>
            <person name="Vesth T.C."/>
            <person name="Frisvad J.C."/>
            <person name="Nybo J.L."/>
            <person name="Theobald S."/>
            <person name="Kuo A."/>
            <person name="Bowyer P."/>
            <person name="Matsuda Y."/>
            <person name="Mondo S."/>
            <person name="Lyhne E.K."/>
            <person name="Kogle M.E."/>
            <person name="Clum A."/>
            <person name="Lipzen A."/>
            <person name="Salamov A."/>
            <person name="Ngan C.Y."/>
            <person name="Daum C."/>
            <person name="Chiniquy J."/>
            <person name="Barry K."/>
            <person name="LaButti K."/>
            <person name="Haridas S."/>
            <person name="Simmons B.A."/>
            <person name="Magnuson J.K."/>
            <person name="Mortensen U.H."/>
            <person name="Larsen T.O."/>
            <person name="Grigoriev I.V."/>
            <person name="Baker S.E."/>
            <person name="Andersen M.R."/>
        </authorList>
    </citation>
    <scope>NUCLEOTIDE SEQUENCE [LARGE SCALE GENOMIC DNA]</scope>
    <source>
        <strain evidence="5">IBT 16806</strain>
    </source>
</reference>
<organism evidence="4 5">
    <name type="scientific">Aspergillus novofumigatus (strain IBT 16806)</name>
    <dbReference type="NCBI Taxonomy" id="1392255"/>
    <lineage>
        <taxon>Eukaryota</taxon>
        <taxon>Fungi</taxon>
        <taxon>Dikarya</taxon>
        <taxon>Ascomycota</taxon>
        <taxon>Pezizomycotina</taxon>
        <taxon>Eurotiomycetes</taxon>
        <taxon>Eurotiomycetidae</taxon>
        <taxon>Eurotiales</taxon>
        <taxon>Aspergillaceae</taxon>
        <taxon>Aspergillus</taxon>
        <taxon>Aspergillus subgen. Fumigati</taxon>
    </lineage>
</organism>
<keyword evidence="1 3" id="KW-0853">WD repeat</keyword>
<dbReference type="GeneID" id="36538206"/>
<dbReference type="InterPro" id="IPR001680">
    <property type="entry name" value="WD40_rpt"/>
</dbReference>
<comment type="caution">
    <text evidence="4">The sequence shown here is derived from an EMBL/GenBank/DDBJ whole genome shotgun (WGS) entry which is preliminary data.</text>
</comment>
<keyword evidence="5" id="KW-1185">Reference proteome</keyword>
<gene>
    <name evidence="4" type="ORF">P174DRAFT_495537</name>
</gene>
<feature type="repeat" description="WD" evidence="3">
    <location>
        <begin position="2"/>
        <end position="43"/>
    </location>
</feature>
<dbReference type="PROSITE" id="PS50294">
    <property type="entry name" value="WD_REPEATS_REGION"/>
    <property type="match status" value="1"/>
</dbReference>
<keyword evidence="2" id="KW-0677">Repeat</keyword>
<dbReference type="SUPFAM" id="SSF50978">
    <property type="entry name" value="WD40 repeat-like"/>
    <property type="match status" value="1"/>
</dbReference>
<dbReference type="InterPro" id="IPR036322">
    <property type="entry name" value="WD40_repeat_dom_sf"/>
</dbReference>
<evidence type="ECO:0000256" key="3">
    <source>
        <dbReference type="PROSITE-ProRule" id="PRU00221"/>
    </source>
</evidence>
<dbReference type="VEuPathDB" id="FungiDB:P174DRAFT_495537"/>
<dbReference type="EMBL" id="MSZS01000007">
    <property type="protein sequence ID" value="PKX91184.1"/>
    <property type="molecule type" value="Genomic_DNA"/>
</dbReference>
<dbReference type="Pfam" id="PF00400">
    <property type="entry name" value="WD40"/>
    <property type="match status" value="1"/>
</dbReference>
<dbReference type="InterPro" id="IPR015943">
    <property type="entry name" value="WD40/YVTN_repeat-like_dom_sf"/>
</dbReference>
<dbReference type="Gene3D" id="2.130.10.10">
    <property type="entry name" value="YVTN repeat-like/Quinoprotein amine dehydrogenase"/>
    <property type="match status" value="1"/>
</dbReference>
<dbReference type="Proteomes" id="UP000234474">
    <property type="component" value="Unassembled WGS sequence"/>
</dbReference>
<dbReference type="PROSITE" id="PS50082">
    <property type="entry name" value="WD_REPEATS_2"/>
    <property type="match status" value="1"/>
</dbReference>
<name>A0A2I1C0L8_ASPN1</name>
<protein>
    <submittedName>
        <fullName evidence="4">Uncharacterized protein</fullName>
    </submittedName>
</protein>
<evidence type="ECO:0000313" key="5">
    <source>
        <dbReference type="Proteomes" id="UP000234474"/>
    </source>
</evidence>
<dbReference type="InterPro" id="IPR019775">
    <property type="entry name" value="WD40_repeat_CS"/>
</dbReference>
<evidence type="ECO:0000256" key="1">
    <source>
        <dbReference type="ARBA" id="ARBA00022574"/>
    </source>
</evidence>
<sequence length="117" mass="12860">MLEGHSSWVQSVVFLHDSKLVASASLDMMVMTWDATSGHCLQTVNAGRLARVESFDLTNLYLELYCGTIRLSLGSPVIPAEAPKFSACGISSDGIWITWDTGNLLYLPSEYHSYVLT</sequence>
<dbReference type="AlphaFoldDB" id="A0A2I1C0L8"/>
<dbReference type="RefSeq" id="XP_024679779.1">
    <property type="nucleotide sequence ID" value="XM_024830869.1"/>
</dbReference>
<accession>A0A2I1C0L8</accession>
<dbReference type="OrthoDB" id="538223at2759"/>
<evidence type="ECO:0000313" key="4">
    <source>
        <dbReference type="EMBL" id="PKX91184.1"/>
    </source>
</evidence>
<dbReference type="STRING" id="1392255.A0A2I1C0L8"/>
<dbReference type="PROSITE" id="PS00678">
    <property type="entry name" value="WD_REPEATS_1"/>
    <property type="match status" value="1"/>
</dbReference>
<evidence type="ECO:0000256" key="2">
    <source>
        <dbReference type="ARBA" id="ARBA00022737"/>
    </source>
</evidence>
<proteinExistence type="predicted"/>